<proteinExistence type="inferred from homology"/>
<dbReference type="InterPro" id="IPR023799">
    <property type="entry name" value="RbfA_dom_sf"/>
</dbReference>
<dbReference type="SUPFAM" id="SSF89919">
    <property type="entry name" value="Ribosome-binding factor A, RbfA"/>
    <property type="match status" value="1"/>
</dbReference>
<comment type="subunit">
    <text evidence="2">Monomer. Binds 30S ribosomal subunits, but not 50S ribosomal subunits or 70S ribosomes.</text>
</comment>
<organism evidence="3 4">
    <name type="scientific">Chitinophaga costaii</name>
    <dbReference type="NCBI Taxonomy" id="1335309"/>
    <lineage>
        <taxon>Bacteria</taxon>
        <taxon>Pseudomonadati</taxon>
        <taxon>Bacteroidota</taxon>
        <taxon>Chitinophagia</taxon>
        <taxon>Chitinophagales</taxon>
        <taxon>Chitinophagaceae</taxon>
        <taxon>Chitinophaga</taxon>
    </lineage>
</organism>
<dbReference type="Pfam" id="PF02033">
    <property type="entry name" value="RBFA"/>
    <property type="match status" value="1"/>
</dbReference>
<dbReference type="PANTHER" id="PTHR33515">
    <property type="entry name" value="RIBOSOME-BINDING FACTOR A, CHLOROPLASTIC-RELATED"/>
    <property type="match status" value="1"/>
</dbReference>
<keyword evidence="4" id="KW-1185">Reference proteome</keyword>
<comment type="similarity">
    <text evidence="2">Belongs to the RbfA family.</text>
</comment>
<sequence>MQESKRQKQVGQQVQQELSDIFQRMGFNMTDGGMISIATVRMTPDLLEARVYLSMFQIKDTAEMINRIKERAGEIRKDLGNRMSKQLRRIPELSFFLDDTLDYVFKMEELFKKINDNPNTPLK</sequence>
<dbReference type="STRING" id="1335309.GA0116948_10682"/>
<dbReference type="InterPro" id="IPR000238">
    <property type="entry name" value="RbfA"/>
</dbReference>
<evidence type="ECO:0000256" key="1">
    <source>
        <dbReference type="ARBA" id="ARBA00022517"/>
    </source>
</evidence>
<dbReference type="PANTHER" id="PTHR33515:SF1">
    <property type="entry name" value="RIBOSOME-BINDING FACTOR A, CHLOROPLASTIC-RELATED"/>
    <property type="match status" value="1"/>
</dbReference>
<dbReference type="Proteomes" id="UP000242818">
    <property type="component" value="Unassembled WGS sequence"/>
</dbReference>
<evidence type="ECO:0000256" key="2">
    <source>
        <dbReference type="HAMAP-Rule" id="MF_00003"/>
    </source>
</evidence>
<dbReference type="GO" id="GO:0043024">
    <property type="term" value="F:ribosomal small subunit binding"/>
    <property type="evidence" value="ECO:0007669"/>
    <property type="project" value="TreeGrafter"/>
</dbReference>
<dbReference type="NCBIfam" id="TIGR00082">
    <property type="entry name" value="rbfA"/>
    <property type="match status" value="1"/>
</dbReference>
<dbReference type="OrthoDB" id="9811910at2"/>
<comment type="function">
    <text evidence="2">One of several proteins that assist in the late maturation steps of the functional core of the 30S ribosomal subunit. Associates with free 30S ribosomal subunits (but not with 30S subunits that are part of 70S ribosomes or polysomes). Required for efficient processing of 16S rRNA. May interact with the 5'-terminal helix region of 16S rRNA.</text>
</comment>
<dbReference type="HAMAP" id="MF_00003">
    <property type="entry name" value="RbfA"/>
    <property type="match status" value="1"/>
</dbReference>
<protein>
    <recommendedName>
        <fullName evidence="2">Ribosome-binding factor A</fullName>
    </recommendedName>
</protein>
<comment type="subcellular location">
    <subcellularLocation>
        <location evidence="2">Cytoplasm</location>
    </subcellularLocation>
</comment>
<evidence type="ECO:0000313" key="4">
    <source>
        <dbReference type="Proteomes" id="UP000242818"/>
    </source>
</evidence>
<evidence type="ECO:0000313" key="3">
    <source>
        <dbReference type="EMBL" id="SCC34251.1"/>
    </source>
</evidence>
<dbReference type="AlphaFoldDB" id="A0A1C4DSH5"/>
<dbReference type="Gene3D" id="3.30.300.20">
    <property type="match status" value="1"/>
</dbReference>
<dbReference type="EMBL" id="FMAR01000006">
    <property type="protein sequence ID" value="SCC34251.1"/>
    <property type="molecule type" value="Genomic_DNA"/>
</dbReference>
<keyword evidence="1 2" id="KW-0690">Ribosome biogenesis</keyword>
<dbReference type="RefSeq" id="WP_089711930.1">
    <property type="nucleotide sequence ID" value="NZ_FMAR01000006.1"/>
</dbReference>
<dbReference type="InterPro" id="IPR015946">
    <property type="entry name" value="KH_dom-like_a/b"/>
</dbReference>
<gene>
    <name evidence="2" type="primary">rbfA</name>
    <name evidence="3" type="ORF">GA0116948_10682</name>
</gene>
<dbReference type="GO" id="GO:0030490">
    <property type="term" value="P:maturation of SSU-rRNA"/>
    <property type="evidence" value="ECO:0007669"/>
    <property type="project" value="UniProtKB-UniRule"/>
</dbReference>
<accession>A0A1C4DSH5</accession>
<name>A0A1C4DSH5_9BACT</name>
<keyword evidence="2" id="KW-0963">Cytoplasm</keyword>
<reference evidence="3 4" key="1">
    <citation type="submission" date="2016-08" db="EMBL/GenBank/DDBJ databases">
        <authorList>
            <person name="Seilhamer J.J."/>
        </authorList>
    </citation>
    <scope>NUCLEOTIDE SEQUENCE [LARGE SCALE GENOMIC DNA]</scope>
    <source>
        <strain evidence="3 4">A37T2</strain>
    </source>
</reference>
<dbReference type="GO" id="GO:0005829">
    <property type="term" value="C:cytosol"/>
    <property type="evidence" value="ECO:0007669"/>
    <property type="project" value="TreeGrafter"/>
</dbReference>